<dbReference type="PIRSF" id="PIRSF000149">
    <property type="entry name" value="GAP_DH"/>
    <property type="match status" value="1"/>
</dbReference>
<dbReference type="FunFam" id="3.40.50.720:FF:000001">
    <property type="entry name" value="Glyceraldehyde-3-phosphate dehydrogenase"/>
    <property type="match status" value="1"/>
</dbReference>
<protein>
    <recommendedName>
        <fullName evidence="9">Glyceraldehyde-3-phosphate dehydrogenase</fullName>
        <ecNumber evidence="9">1.2.1.-</ecNumber>
    </recommendedName>
</protein>
<evidence type="ECO:0000256" key="2">
    <source>
        <dbReference type="ARBA" id="ARBA00007406"/>
    </source>
</evidence>
<dbReference type="Gene3D" id="3.30.360.10">
    <property type="entry name" value="Dihydrodipicolinate Reductase, domain 2"/>
    <property type="match status" value="1"/>
</dbReference>
<dbReference type="SMART" id="SM00846">
    <property type="entry name" value="Gp_dh_N"/>
    <property type="match status" value="1"/>
</dbReference>
<dbReference type="FunFam" id="3.30.360.10:FF:000002">
    <property type="entry name" value="Glyceraldehyde-3-phosphate dehydrogenase"/>
    <property type="match status" value="1"/>
</dbReference>
<dbReference type="Gene3D" id="3.40.50.720">
    <property type="entry name" value="NAD(P)-binding Rossmann-like Domain"/>
    <property type="match status" value="1"/>
</dbReference>
<evidence type="ECO:0000256" key="3">
    <source>
        <dbReference type="ARBA" id="ARBA00023002"/>
    </source>
</evidence>
<feature type="binding site" evidence="6">
    <location>
        <position position="121"/>
    </location>
    <ligand>
        <name>NAD(+)</name>
        <dbReference type="ChEBI" id="CHEBI:57540"/>
    </ligand>
</feature>
<feature type="binding site" evidence="5">
    <location>
        <begin position="211"/>
        <end position="212"/>
    </location>
    <ligand>
        <name>D-glyceraldehyde 3-phosphate</name>
        <dbReference type="ChEBI" id="CHEBI:59776"/>
    </ligand>
</feature>
<dbReference type="AlphaFoldDB" id="A0A7K1UMB7"/>
<dbReference type="GO" id="GO:0050661">
    <property type="term" value="F:NADP binding"/>
    <property type="evidence" value="ECO:0007669"/>
    <property type="project" value="InterPro"/>
</dbReference>
<dbReference type="GO" id="GO:0051287">
    <property type="term" value="F:NAD binding"/>
    <property type="evidence" value="ECO:0007669"/>
    <property type="project" value="InterPro"/>
</dbReference>
<reference evidence="11 12" key="1">
    <citation type="submission" date="2019-12" db="EMBL/GenBank/DDBJ databases">
        <title>Nesterenkonia muleiensis sp. nov., a novel actinobacterium isolated from sap of Populus euphratica.</title>
        <authorList>
            <person name="Wang R."/>
        </authorList>
    </citation>
    <scope>NUCLEOTIDE SEQUENCE [LARGE SCALE GENOMIC DNA]</scope>
    <source>
        <strain evidence="11 12">F10</strain>
    </source>
</reference>
<dbReference type="PROSITE" id="PS00071">
    <property type="entry name" value="GAPDH"/>
    <property type="match status" value="1"/>
</dbReference>
<evidence type="ECO:0000256" key="8">
    <source>
        <dbReference type="RuleBase" id="RU000397"/>
    </source>
</evidence>
<feature type="binding site" evidence="5">
    <location>
        <begin position="152"/>
        <end position="154"/>
    </location>
    <ligand>
        <name>D-glyceraldehyde 3-phosphate</name>
        <dbReference type="ChEBI" id="CHEBI:59776"/>
    </ligand>
</feature>
<dbReference type="Pfam" id="PF02800">
    <property type="entry name" value="Gp_dh_C"/>
    <property type="match status" value="1"/>
</dbReference>
<dbReference type="GO" id="GO:0005737">
    <property type="term" value="C:cytoplasm"/>
    <property type="evidence" value="ECO:0007669"/>
    <property type="project" value="UniProtKB-SubCell"/>
</dbReference>
<dbReference type="GO" id="GO:0006006">
    <property type="term" value="P:glucose metabolic process"/>
    <property type="evidence" value="ECO:0007669"/>
    <property type="project" value="InterPro"/>
</dbReference>
<proteinExistence type="inferred from homology"/>
<comment type="caution">
    <text evidence="11">The sequence shown here is derived from an EMBL/GenBank/DDBJ whole genome shotgun (WGS) entry which is preliminary data.</text>
</comment>
<keyword evidence="6" id="KW-0520">NAD</keyword>
<comment type="similarity">
    <text evidence="2 8">Belongs to the glyceraldehyde-3-phosphate dehydrogenase family.</text>
</comment>
<dbReference type="SUPFAM" id="SSF51735">
    <property type="entry name" value="NAD(P)-binding Rossmann-fold domains"/>
    <property type="match status" value="1"/>
</dbReference>
<dbReference type="CDD" id="cd05214">
    <property type="entry name" value="GAPDH_I_N"/>
    <property type="match status" value="1"/>
</dbReference>
<evidence type="ECO:0000256" key="1">
    <source>
        <dbReference type="ARBA" id="ARBA00004496"/>
    </source>
</evidence>
<keyword evidence="6" id="KW-0547">Nucleotide-binding</keyword>
<dbReference type="Pfam" id="PF00044">
    <property type="entry name" value="Gp_dh_N"/>
    <property type="match status" value="1"/>
</dbReference>
<dbReference type="NCBIfam" id="TIGR01534">
    <property type="entry name" value="GAPDH-I"/>
    <property type="match status" value="1"/>
</dbReference>
<feature type="domain" description="Glyceraldehyde 3-phosphate dehydrogenase NAD(P) binding" evidence="10">
    <location>
        <begin position="3"/>
        <end position="153"/>
    </location>
</feature>
<evidence type="ECO:0000256" key="9">
    <source>
        <dbReference type="RuleBase" id="RU361160"/>
    </source>
</evidence>
<dbReference type="EC" id="1.2.1.-" evidence="9"/>
<comment type="subcellular location">
    <subcellularLocation>
        <location evidence="1">Cytoplasm</location>
    </subcellularLocation>
</comment>
<evidence type="ECO:0000313" key="11">
    <source>
        <dbReference type="EMBL" id="MVT27610.1"/>
    </source>
</evidence>
<feature type="binding site" evidence="6">
    <location>
        <begin position="12"/>
        <end position="13"/>
    </location>
    <ligand>
        <name>NAD(+)</name>
        <dbReference type="ChEBI" id="CHEBI:57540"/>
    </ligand>
</feature>
<dbReference type="PANTHER" id="PTHR43148">
    <property type="entry name" value="GLYCERALDEHYDE-3-PHOSPHATE DEHYDROGENASE 2"/>
    <property type="match status" value="1"/>
</dbReference>
<evidence type="ECO:0000256" key="5">
    <source>
        <dbReference type="PIRSR" id="PIRSR000149-2"/>
    </source>
</evidence>
<feature type="binding site" evidence="6">
    <location>
        <position position="35"/>
    </location>
    <ligand>
        <name>NAD(+)</name>
        <dbReference type="ChEBI" id="CHEBI:57540"/>
    </ligand>
</feature>
<dbReference type="PRINTS" id="PR00078">
    <property type="entry name" value="G3PDHDRGNASE"/>
</dbReference>
<dbReference type="InterPro" id="IPR020831">
    <property type="entry name" value="GlycerAld/Erythrose_P_DH"/>
</dbReference>
<dbReference type="GO" id="GO:0004365">
    <property type="term" value="F:glyceraldehyde-3-phosphate dehydrogenase (NAD+) (phosphorylating) activity"/>
    <property type="evidence" value="ECO:0007669"/>
    <property type="project" value="UniProtKB-ARBA"/>
</dbReference>
<evidence type="ECO:0000256" key="6">
    <source>
        <dbReference type="PIRSR" id="PIRSR000149-3"/>
    </source>
</evidence>
<evidence type="ECO:0000256" key="4">
    <source>
        <dbReference type="PIRSR" id="PIRSR000149-1"/>
    </source>
</evidence>
<feature type="binding site" evidence="5">
    <location>
        <position position="183"/>
    </location>
    <ligand>
        <name>D-glyceraldehyde 3-phosphate</name>
        <dbReference type="ChEBI" id="CHEBI:59776"/>
    </ligand>
</feature>
<feature type="binding site" evidence="6">
    <location>
        <position position="316"/>
    </location>
    <ligand>
        <name>NAD(+)</name>
        <dbReference type="ChEBI" id="CHEBI:57540"/>
    </ligand>
</feature>
<gene>
    <name evidence="11" type="primary">gap</name>
    <name evidence="11" type="ORF">GNZ21_14830</name>
</gene>
<organism evidence="11 12">
    <name type="scientific">Nesterenkonia alkaliphila</name>
    <dbReference type="NCBI Taxonomy" id="1463631"/>
    <lineage>
        <taxon>Bacteria</taxon>
        <taxon>Bacillati</taxon>
        <taxon>Actinomycetota</taxon>
        <taxon>Actinomycetes</taxon>
        <taxon>Micrococcales</taxon>
        <taxon>Micrococcaceae</taxon>
        <taxon>Nesterenkonia</taxon>
    </lineage>
</organism>
<dbReference type="InterPro" id="IPR036291">
    <property type="entry name" value="NAD(P)-bd_dom_sf"/>
</dbReference>
<evidence type="ECO:0000256" key="7">
    <source>
        <dbReference type="PIRSR" id="PIRSR000149-4"/>
    </source>
</evidence>
<dbReference type="CDD" id="cd18126">
    <property type="entry name" value="GAPDH_I_C"/>
    <property type="match status" value="1"/>
</dbReference>
<dbReference type="InterPro" id="IPR006424">
    <property type="entry name" value="Glyceraldehyde-3-P_DH_1"/>
</dbReference>
<dbReference type="EMBL" id="WRPM01000101">
    <property type="protein sequence ID" value="MVT27610.1"/>
    <property type="molecule type" value="Genomic_DNA"/>
</dbReference>
<feature type="site" description="Activates thiol group during catalysis" evidence="7">
    <location>
        <position position="180"/>
    </location>
</feature>
<feature type="active site" description="Nucleophile" evidence="4">
    <location>
        <position position="153"/>
    </location>
</feature>
<dbReference type="InterPro" id="IPR020828">
    <property type="entry name" value="GlycerAld_3-P_DH_NAD(P)-bd"/>
</dbReference>
<feature type="binding site" evidence="5">
    <location>
        <position position="234"/>
    </location>
    <ligand>
        <name>D-glyceraldehyde 3-phosphate</name>
        <dbReference type="ChEBI" id="CHEBI:59776"/>
    </ligand>
</feature>
<keyword evidence="12" id="KW-1185">Reference proteome</keyword>
<evidence type="ECO:0000259" key="10">
    <source>
        <dbReference type="SMART" id="SM00846"/>
    </source>
</evidence>
<evidence type="ECO:0000313" key="12">
    <source>
        <dbReference type="Proteomes" id="UP000460157"/>
    </source>
</evidence>
<dbReference type="Proteomes" id="UP000460157">
    <property type="component" value="Unassembled WGS sequence"/>
</dbReference>
<accession>A0A7K1UMB7</accession>
<dbReference type="InterPro" id="IPR020829">
    <property type="entry name" value="GlycerAld_3-P_DH_cat"/>
</dbReference>
<dbReference type="InterPro" id="IPR020830">
    <property type="entry name" value="GlycerAld_3-P_DH_AS"/>
</dbReference>
<sequence length="335" mass="35368">MAVKIAINGFGRIGRTVLRVLEEQGSELELVAINDLTDPATLLNLTKYDSIMGRFPAPVSLEGDTLVVGSRRVKLLSEKEPANLPWAELGVDIVLECTGFFNNKEAAGAHLDAGAKKVILSAPGKGVDGTFVLGINENTYDAANHTVISNASCTTNCLAPLAKVLNDEFGIVEGLMTTIHAYTGDQRLHDAPHRDARRARAAGVNMVPTSTGAAAAIGLVIPEIDGKLDGFAVRVPTITGSGTDLTVTVEKDGVTVEEVNAAFKAAAEGPLAGVLDYNEDPIVSTDIVGDPHACIFDAPLTKVIGNTVKVFGWYDNEYGYSSRLVEMTQFVGSSL</sequence>
<dbReference type="SUPFAM" id="SSF55347">
    <property type="entry name" value="Glyceraldehyde-3-phosphate dehydrogenase-like, C-terminal domain"/>
    <property type="match status" value="1"/>
</dbReference>
<keyword evidence="3 9" id="KW-0560">Oxidoreductase</keyword>
<name>A0A7K1UMB7_9MICC</name>
<dbReference type="OrthoDB" id="9803304at2"/>
<dbReference type="RefSeq" id="WP_157325681.1">
    <property type="nucleotide sequence ID" value="NZ_BMFX01000003.1"/>
</dbReference>